<comment type="caution">
    <text evidence="2">The sequence shown here is derived from an EMBL/GenBank/DDBJ whole genome shotgun (WGS) entry which is preliminary data.</text>
</comment>
<proteinExistence type="predicted"/>
<dbReference type="AlphaFoldDB" id="A0A7W6G3X3"/>
<protein>
    <submittedName>
        <fullName evidence="2">PAS domain-containing protein</fullName>
    </submittedName>
</protein>
<feature type="domain" description="PAS" evidence="1">
    <location>
        <begin position="23"/>
        <end position="97"/>
    </location>
</feature>
<dbReference type="CDD" id="cd00130">
    <property type="entry name" value="PAS"/>
    <property type="match status" value="1"/>
</dbReference>
<dbReference type="PROSITE" id="PS50112">
    <property type="entry name" value="PAS"/>
    <property type="match status" value="1"/>
</dbReference>
<dbReference type="EMBL" id="JACIDV010000016">
    <property type="protein sequence ID" value="MBB3948292.1"/>
    <property type="molecule type" value="Genomic_DNA"/>
</dbReference>
<sequence length="157" mass="17549">MRFPDTSKYAYCLKKYPGLKMTESAPLQRYVSMSLGGFYVWDLQQNLFWADEAFAMIMGFAPDELDAGLPVERMMPLIHEDDQPHVVQGIKNSVLSGEPFEMVYRIRRGESFAKITEIGKCYRYVDGVATLFSGVVFDSPCPTNADASNGNVPATAL</sequence>
<dbReference type="InterPro" id="IPR035965">
    <property type="entry name" value="PAS-like_dom_sf"/>
</dbReference>
<evidence type="ECO:0000313" key="2">
    <source>
        <dbReference type="EMBL" id="MBB3948292.1"/>
    </source>
</evidence>
<dbReference type="Gene3D" id="3.30.450.20">
    <property type="entry name" value="PAS domain"/>
    <property type="match status" value="1"/>
</dbReference>
<evidence type="ECO:0000313" key="3">
    <source>
        <dbReference type="Proteomes" id="UP000565286"/>
    </source>
</evidence>
<accession>A0A7W6G3X3</accession>
<dbReference type="Proteomes" id="UP000565286">
    <property type="component" value="Unassembled WGS sequence"/>
</dbReference>
<dbReference type="InterPro" id="IPR000014">
    <property type="entry name" value="PAS"/>
</dbReference>
<evidence type="ECO:0000259" key="1">
    <source>
        <dbReference type="PROSITE" id="PS50112"/>
    </source>
</evidence>
<keyword evidence="3" id="KW-1185">Reference proteome</keyword>
<dbReference type="Pfam" id="PF08447">
    <property type="entry name" value="PAS_3"/>
    <property type="match status" value="1"/>
</dbReference>
<dbReference type="InterPro" id="IPR013655">
    <property type="entry name" value="PAS_fold_3"/>
</dbReference>
<dbReference type="SUPFAM" id="SSF55785">
    <property type="entry name" value="PYP-like sensor domain (PAS domain)"/>
    <property type="match status" value="1"/>
</dbReference>
<dbReference type="RefSeq" id="WP_183897662.1">
    <property type="nucleotide sequence ID" value="NZ_JACIDV010000016.1"/>
</dbReference>
<gene>
    <name evidence="2" type="ORF">GGQ73_004268</name>
</gene>
<name>A0A7W6G3X3_9HYPH</name>
<organism evidence="2 3">
    <name type="scientific">Rhizobium skierniewicense</name>
    <dbReference type="NCBI Taxonomy" id="984260"/>
    <lineage>
        <taxon>Bacteria</taxon>
        <taxon>Pseudomonadati</taxon>
        <taxon>Pseudomonadota</taxon>
        <taxon>Alphaproteobacteria</taxon>
        <taxon>Hyphomicrobiales</taxon>
        <taxon>Rhizobiaceae</taxon>
        <taxon>Rhizobium/Agrobacterium group</taxon>
        <taxon>Rhizobium</taxon>
    </lineage>
</organism>
<reference evidence="2 3" key="1">
    <citation type="submission" date="2020-08" db="EMBL/GenBank/DDBJ databases">
        <title>Genomic Encyclopedia of Type Strains, Phase IV (KMG-IV): sequencing the most valuable type-strain genomes for metagenomic binning, comparative biology and taxonomic classification.</title>
        <authorList>
            <person name="Goeker M."/>
        </authorList>
    </citation>
    <scope>NUCLEOTIDE SEQUENCE [LARGE SCALE GENOMIC DNA]</scope>
    <source>
        <strain evidence="2 3">DSM 26438</strain>
    </source>
</reference>